<proteinExistence type="predicted"/>
<accession>A0ACC1M5Y8</accession>
<name>A0ACC1M5Y8_9FUNG</name>
<keyword evidence="1" id="KW-0347">Helicase</keyword>
<keyword evidence="1" id="KW-0067">ATP-binding</keyword>
<dbReference type="Proteomes" id="UP001139981">
    <property type="component" value="Unassembled WGS sequence"/>
</dbReference>
<organism evidence="1 2">
    <name type="scientific">Coemansia aciculifera</name>
    <dbReference type="NCBI Taxonomy" id="417176"/>
    <lineage>
        <taxon>Eukaryota</taxon>
        <taxon>Fungi</taxon>
        <taxon>Fungi incertae sedis</taxon>
        <taxon>Zoopagomycota</taxon>
        <taxon>Kickxellomycotina</taxon>
        <taxon>Kickxellomycetes</taxon>
        <taxon>Kickxellales</taxon>
        <taxon>Kickxellaceae</taxon>
        <taxon>Coemansia</taxon>
    </lineage>
</organism>
<dbReference type="EMBL" id="JANBVB010000140">
    <property type="protein sequence ID" value="KAJ2897156.1"/>
    <property type="molecule type" value="Genomic_DNA"/>
</dbReference>
<evidence type="ECO:0000313" key="2">
    <source>
        <dbReference type="Proteomes" id="UP001139981"/>
    </source>
</evidence>
<keyword evidence="1" id="KW-0547">Nucleotide-binding</keyword>
<comment type="caution">
    <text evidence="1">The sequence shown here is derived from an EMBL/GenBank/DDBJ whole genome shotgun (WGS) entry which is preliminary data.</text>
</comment>
<sequence length="950" mass="103350">MVSHALASVADEEGAARLPTPQTASEFLFPISTPYDIQLDFMQRLFETIEKREFAIFESPTGTGKSLSIICGALTWLHHNSERKSRMSSTTLAAADNSLQQQQPDWVVAYEKKQQMDKAAAASESESAQRQKYLRWVASTRRREAAERKQQVSSRRQQTAPIAGKVAGIAKRKPNDDRDDDEADDDIMLVDPYYSDSEAQDTGHADDNGQVQYSAAVRKLMKRRADNRPLYDSSNSDDEDDDDDSAGPPQEPNVTKVIYASRTHSQIQQFIGEVKRTQFGSGENKVKCVTLGSRSQLCVNDRARQGALSVHAINERCLEMQQQSSSGSKKSARCGFLPPQQTPMLDFKDAVAATIMDIEELAKEGRRRCTCPYYGARSSVSGSQVVALPYNTLLSRSAREAMGISLQGNIVIVDEAHNLVDTILSTHSVTLDWRTVRALLDMVQKYFTKYWRRLKGSNVTYVRQTIALLKALNKFMQATSATAANTAKVVSVNGFLTLAHADHINVYKIDRYLRESKLGRKLNMFSDQQHNQQRGAEQDVPLGKRANNGASTSIGDFVAGRGSPVPATAVAVFESFMECLGKPDRTGSRLGIRVIPPPSATPGSNGDAEVELKYLLLDPSEAFGEICAEARAVILAGGTMKPANDIVEQLLPAHKTRQSASEGGSALSAIKEEAKLNPSNARLFAWSHVVDKSHICSVVIGSGPTGAALRFAHKDQSDIAKLREAGLALAALCQVIPGGVVAFFPSYKLLNLMHKHWTSEGIVGRISKRKPVFVETSSASGPEADVLEQYSAQVQRAGSTGALLLSVVGGRLSEGINFSDDLGRAVVMVGVPFPSLASPELAERLAYYEAMPGGSQTTSAGGMGPESMGPRAKDMYESLCMHAVNQSIGRAIWHHNDYAAIVFLDTRYAESRIANKLPAWIIGGDGPNSLSASAFGLALSCISSLFKRDF</sequence>
<reference evidence="1" key="1">
    <citation type="submission" date="2022-07" db="EMBL/GenBank/DDBJ databases">
        <title>Phylogenomic reconstructions and comparative analyses of Kickxellomycotina fungi.</title>
        <authorList>
            <person name="Reynolds N.K."/>
            <person name="Stajich J.E."/>
            <person name="Barry K."/>
            <person name="Grigoriev I.V."/>
            <person name="Crous P."/>
            <person name="Smith M.E."/>
        </authorList>
    </citation>
    <scope>NUCLEOTIDE SEQUENCE</scope>
    <source>
        <strain evidence="1">CBS 190363</strain>
    </source>
</reference>
<dbReference type="EC" id="3.6.4.13" evidence="1"/>
<protein>
    <submittedName>
        <fullName evidence="1">ATP-dependent DNA helicase chl1</fullName>
        <ecNumber evidence="1">3.6.4.13</ecNumber>
    </submittedName>
</protein>
<evidence type="ECO:0000313" key="1">
    <source>
        <dbReference type="EMBL" id="KAJ2897156.1"/>
    </source>
</evidence>
<keyword evidence="2" id="KW-1185">Reference proteome</keyword>
<gene>
    <name evidence="1" type="primary">CHL1</name>
    <name evidence="1" type="ORF">IWW38_001812</name>
</gene>
<keyword evidence="1" id="KW-0378">Hydrolase</keyword>